<dbReference type="InterPro" id="IPR006108">
    <property type="entry name" value="3HC_DH_C"/>
</dbReference>
<dbReference type="GO" id="GO:0006631">
    <property type="term" value="P:fatty acid metabolic process"/>
    <property type="evidence" value="ECO:0007669"/>
    <property type="project" value="InterPro"/>
</dbReference>
<dbReference type="Gene3D" id="1.10.1040.10">
    <property type="entry name" value="N-(1-d-carboxylethyl)-l-norvaline Dehydrogenase, domain 2"/>
    <property type="match status" value="1"/>
</dbReference>
<organism evidence="4">
    <name type="scientific">marine metagenome</name>
    <dbReference type="NCBI Taxonomy" id="408172"/>
    <lineage>
        <taxon>unclassified sequences</taxon>
        <taxon>metagenomes</taxon>
        <taxon>ecological metagenomes</taxon>
    </lineage>
</organism>
<protein>
    <recommendedName>
        <fullName evidence="5">3-hydroxyacyl-CoA dehydrogenase NAD binding domain-containing protein</fullName>
    </recommendedName>
</protein>
<reference evidence="4" key="1">
    <citation type="submission" date="2018-05" db="EMBL/GenBank/DDBJ databases">
        <authorList>
            <person name="Lanie J.A."/>
            <person name="Ng W.-L."/>
            <person name="Kazmierczak K.M."/>
            <person name="Andrzejewski T.M."/>
            <person name="Davidsen T.M."/>
            <person name="Wayne K.J."/>
            <person name="Tettelin H."/>
            <person name="Glass J.I."/>
            <person name="Rusch D."/>
            <person name="Podicherti R."/>
            <person name="Tsui H.-C.T."/>
            <person name="Winkler M.E."/>
        </authorList>
    </citation>
    <scope>NUCLEOTIDE SEQUENCE</scope>
</reference>
<dbReference type="Pfam" id="PF02737">
    <property type="entry name" value="3HCDH_N"/>
    <property type="match status" value="1"/>
</dbReference>
<dbReference type="GO" id="GO:0016616">
    <property type="term" value="F:oxidoreductase activity, acting on the CH-OH group of donors, NAD or NADP as acceptor"/>
    <property type="evidence" value="ECO:0007669"/>
    <property type="project" value="InterPro"/>
</dbReference>
<evidence type="ECO:0000313" key="4">
    <source>
        <dbReference type="EMBL" id="SVA69382.1"/>
    </source>
</evidence>
<dbReference type="InterPro" id="IPR013328">
    <property type="entry name" value="6PGD_dom2"/>
</dbReference>
<dbReference type="Pfam" id="PF00725">
    <property type="entry name" value="3HCDH"/>
    <property type="match status" value="1"/>
</dbReference>
<feature type="domain" description="3-hydroxyacyl-CoA dehydrogenase C-terminal" evidence="2">
    <location>
        <begin position="193"/>
        <end position="260"/>
    </location>
</feature>
<accession>A0A381XY49</accession>
<dbReference type="SUPFAM" id="SSF48179">
    <property type="entry name" value="6-phosphogluconate dehydrogenase C-terminal domain-like"/>
    <property type="match status" value="1"/>
</dbReference>
<sequence length="307" mass="33533">MIMSTNYPAEVLRVACVGAGTIGSAWAAYFLARGLDVVATDPAAGARERLNQNVDDAWPKLEQLGLSSDASRDRLIFVDELEDAVKDADFVQESAPDDEHLKIDLIARIDAACLPGTVIASSSSKFLPSRLSAQCARPERVIVGHPFVPAYLVPLVEVVGGDATDPAALDWAMGFYRRVGKQPLRLKKEIESYIANRLQHAIYLEALSLVEQGICDYQDIDNAVTWGPGLRWAVQGPILHRHLGGGKGGVRHMIDHFGWNGVPGGEVAFIDAVERRWGDYPITELESWRDDNLLVMLEGLEPPPGEA</sequence>
<dbReference type="GO" id="GO:0070403">
    <property type="term" value="F:NAD+ binding"/>
    <property type="evidence" value="ECO:0007669"/>
    <property type="project" value="InterPro"/>
</dbReference>
<gene>
    <name evidence="4" type="ORF">METZ01_LOCUS122236</name>
</gene>
<dbReference type="PANTHER" id="PTHR48075:SF5">
    <property type="entry name" value="3-HYDROXYBUTYRYL-COA DEHYDROGENASE"/>
    <property type="match status" value="1"/>
</dbReference>
<name>A0A381XY49_9ZZZZ</name>
<dbReference type="PANTHER" id="PTHR48075">
    <property type="entry name" value="3-HYDROXYACYL-COA DEHYDROGENASE FAMILY PROTEIN"/>
    <property type="match status" value="1"/>
</dbReference>
<evidence type="ECO:0000259" key="2">
    <source>
        <dbReference type="Pfam" id="PF00725"/>
    </source>
</evidence>
<dbReference type="SUPFAM" id="SSF51735">
    <property type="entry name" value="NAD(P)-binding Rossmann-fold domains"/>
    <property type="match status" value="1"/>
</dbReference>
<dbReference type="InterPro" id="IPR006176">
    <property type="entry name" value="3-OHacyl-CoA_DH_NAD-bd"/>
</dbReference>
<dbReference type="AlphaFoldDB" id="A0A381XY49"/>
<dbReference type="Gene3D" id="3.40.50.720">
    <property type="entry name" value="NAD(P)-binding Rossmann-like Domain"/>
    <property type="match status" value="1"/>
</dbReference>
<keyword evidence="1" id="KW-0560">Oxidoreductase</keyword>
<dbReference type="InterPro" id="IPR036291">
    <property type="entry name" value="NAD(P)-bd_dom_sf"/>
</dbReference>
<evidence type="ECO:0008006" key="5">
    <source>
        <dbReference type="Google" id="ProtNLM"/>
    </source>
</evidence>
<dbReference type="InterPro" id="IPR008927">
    <property type="entry name" value="6-PGluconate_DH-like_C_sf"/>
</dbReference>
<proteinExistence type="predicted"/>
<dbReference type="EMBL" id="UINC01016712">
    <property type="protein sequence ID" value="SVA69382.1"/>
    <property type="molecule type" value="Genomic_DNA"/>
</dbReference>
<evidence type="ECO:0000256" key="1">
    <source>
        <dbReference type="ARBA" id="ARBA00023002"/>
    </source>
</evidence>
<evidence type="ECO:0000259" key="3">
    <source>
        <dbReference type="Pfam" id="PF02737"/>
    </source>
</evidence>
<feature type="domain" description="3-hydroxyacyl-CoA dehydrogenase NAD binding" evidence="3">
    <location>
        <begin position="14"/>
        <end position="188"/>
    </location>
</feature>